<dbReference type="GO" id="GO:0016491">
    <property type="term" value="F:oxidoreductase activity"/>
    <property type="evidence" value="ECO:0007669"/>
    <property type="project" value="UniProtKB-KW"/>
</dbReference>
<name>A0A9P4M4L7_9PEZI</name>
<dbReference type="PANTHER" id="PTHR23023">
    <property type="entry name" value="DIMETHYLANILINE MONOOXYGENASE"/>
    <property type="match status" value="1"/>
</dbReference>
<evidence type="ECO:0000313" key="5">
    <source>
        <dbReference type="Proteomes" id="UP000799772"/>
    </source>
</evidence>
<dbReference type="SUPFAM" id="SSF51905">
    <property type="entry name" value="FAD/NAD(P)-binding domain"/>
    <property type="match status" value="2"/>
</dbReference>
<sequence>QPSAMETVDLLIVGAGWHGLAMAKTFLEVCPNENVLIVDSAASIGGVWAHERVYPGLKTNNLIGSYEFSDFPMTPEKYGCKQKSHIPGATVHKYLCDAAQHFDITRRVRLKTKVQTARLVEDSSWIVDTVALSDSESPGNGDNLQTILARRLVIATGTTSEPFRPTFVNESTFAGPIVHSKELREQSQVLGAASSIVVVGGNKSAFDVAYTAAQNDTEVHMVMRPSGGGPSWVWPSRFSFFGISTSIARLSFTRFVSWFDPCIWARDSWIRWLLHRTWVGRKLTALFWTLLRRKVERLNGYDKHEALRLLKPWTSPYWMGNSLSANNYEEPWFALARRGKIKIHIGNVESLDERAVHFTDGTVVDADVLVCCTGWKAAPPIRFIPDDIHARLGLPGSIYEPDQETLQADRHIFSLFPDLHEGPIKQIPSPRGRSIQKRPEHQHEGQATTAYRLYRFSVPTDPQFLRYRTIAFAGAHLSVHAIAIAQVQALWITAFFLDRIGTLSIDQLTSSTLGKVRSETVLYAEFERLRRPPEAGGSGHRYPEMVFDSMPYVDMLLQELGIQIYRKGSWWRELFTSYGVRDYKGLVQEWMKSNKLK</sequence>
<comment type="caution">
    <text evidence="4">The sequence shown here is derived from an EMBL/GenBank/DDBJ whole genome shotgun (WGS) entry which is preliminary data.</text>
</comment>
<organism evidence="4 5">
    <name type="scientific">Rhizodiscina lignyota</name>
    <dbReference type="NCBI Taxonomy" id="1504668"/>
    <lineage>
        <taxon>Eukaryota</taxon>
        <taxon>Fungi</taxon>
        <taxon>Dikarya</taxon>
        <taxon>Ascomycota</taxon>
        <taxon>Pezizomycotina</taxon>
        <taxon>Dothideomycetes</taxon>
        <taxon>Pleosporomycetidae</taxon>
        <taxon>Aulographales</taxon>
        <taxon>Rhizodiscinaceae</taxon>
        <taxon>Rhizodiscina</taxon>
    </lineage>
</organism>
<evidence type="ECO:0000256" key="2">
    <source>
        <dbReference type="ARBA" id="ARBA00022827"/>
    </source>
</evidence>
<accession>A0A9P4M4L7</accession>
<dbReference type="OrthoDB" id="2915840at2759"/>
<evidence type="ECO:0000256" key="3">
    <source>
        <dbReference type="ARBA" id="ARBA00023002"/>
    </source>
</evidence>
<dbReference type="Pfam" id="PF13738">
    <property type="entry name" value="Pyr_redox_3"/>
    <property type="match status" value="1"/>
</dbReference>
<dbReference type="InterPro" id="IPR050346">
    <property type="entry name" value="FMO-like"/>
</dbReference>
<protein>
    <submittedName>
        <fullName evidence="4">FAD/NAD(P)-binding domain-containing protein</fullName>
    </submittedName>
</protein>
<dbReference type="EMBL" id="ML978127">
    <property type="protein sequence ID" value="KAF2097856.1"/>
    <property type="molecule type" value="Genomic_DNA"/>
</dbReference>
<feature type="non-terminal residue" evidence="4">
    <location>
        <position position="1"/>
    </location>
</feature>
<evidence type="ECO:0000313" key="4">
    <source>
        <dbReference type="EMBL" id="KAF2097856.1"/>
    </source>
</evidence>
<keyword evidence="1" id="KW-0285">Flavoprotein</keyword>
<keyword evidence="3" id="KW-0560">Oxidoreductase</keyword>
<proteinExistence type="predicted"/>
<reference evidence="4" key="1">
    <citation type="journal article" date="2020" name="Stud. Mycol.">
        <title>101 Dothideomycetes genomes: a test case for predicting lifestyles and emergence of pathogens.</title>
        <authorList>
            <person name="Haridas S."/>
            <person name="Albert R."/>
            <person name="Binder M."/>
            <person name="Bloem J."/>
            <person name="Labutti K."/>
            <person name="Salamov A."/>
            <person name="Andreopoulos B."/>
            <person name="Baker S."/>
            <person name="Barry K."/>
            <person name="Bills G."/>
            <person name="Bluhm B."/>
            <person name="Cannon C."/>
            <person name="Castanera R."/>
            <person name="Culley D."/>
            <person name="Daum C."/>
            <person name="Ezra D."/>
            <person name="Gonzalez J."/>
            <person name="Henrissat B."/>
            <person name="Kuo A."/>
            <person name="Liang C."/>
            <person name="Lipzen A."/>
            <person name="Lutzoni F."/>
            <person name="Magnuson J."/>
            <person name="Mondo S."/>
            <person name="Nolan M."/>
            <person name="Ohm R."/>
            <person name="Pangilinan J."/>
            <person name="Park H.-J."/>
            <person name="Ramirez L."/>
            <person name="Alfaro M."/>
            <person name="Sun H."/>
            <person name="Tritt A."/>
            <person name="Yoshinaga Y."/>
            <person name="Zwiers L.-H."/>
            <person name="Turgeon B."/>
            <person name="Goodwin S."/>
            <person name="Spatafora J."/>
            <person name="Crous P."/>
            <person name="Grigoriev I."/>
        </authorList>
    </citation>
    <scope>NUCLEOTIDE SEQUENCE</scope>
    <source>
        <strain evidence="4">CBS 133067</strain>
    </source>
</reference>
<dbReference type="Gene3D" id="3.50.50.60">
    <property type="entry name" value="FAD/NAD(P)-binding domain"/>
    <property type="match status" value="1"/>
</dbReference>
<keyword evidence="5" id="KW-1185">Reference proteome</keyword>
<dbReference type="Proteomes" id="UP000799772">
    <property type="component" value="Unassembled WGS sequence"/>
</dbReference>
<gene>
    <name evidence="4" type="ORF">NA57DRAFT_40419</name>
</gene>
<evidence type="ECO:0000256" key="1">
    <source>
        <dbReference type="ARBA" id="ARBA00022630"/>
    </source>
</evidence>
<keyword evidence="2" id="KW-0274">FAD</keyword>
<dbReference type="InterPro" id="IPR036188">
    <property type="entry name" value="FAD/NAD-bd_sf"/>
</dbReference>
<dbReference type="AlphaFoldDB" id="A0A9P4M4L7"/>